<sequence>MDLLGPSHDDSILDQDILKLGTLTKCPFLEYVINSRTNYEILMNIAYAPLNPVIDEIMKRVVMRYAVDNLNQSVVPNIVLKVSANVTGIK</sequence>
<reference evidence="2" key="1">
    <citation type="submission" date="2022-11" db="UniProtKB">
        <authorList>
            <consortium name="WormBaseParasite"/>
        </authorList>
    </citation>
    <scope>IDENTIFICATION</scope>
</reference>
<evidence type="ECO:0000313" key="2">
    <source>
        <dbReference type="WBParaSite" id="ACRNAN_scaffold12325.g18285.t1"/>
    </source>
</evidence>
<name>A0A914CM81_9BILA</name>
<dbReference type="AlphaFoldDB" id="A0A914CM81"/>
<protein>
    <submittedName>
        <fullName evidence="2">Uncharacterized protein</fullName>
    </submittedName>
</protein>
<proteinExistence type="predicted"/>
<dbReference type="WBParaSite" id="ACRNAN_scaffold12325.g18285.t1">
    <property type="protein sequence ID" value="ACRNAN_scaffold12325.g18285.t1"/>
    <property type="gene ID" value="ACRNAN_scaffold12325.g18285"/>
</dbReference>
<keyword evidence="1" id="KW-1185">Reference proteome</keyword>
<organism evidence="1 2">
    <name type="scientific">Acrobeloides nanus</name>
    <dbReference type="NCBI Taxonomy" id="290746"/>
    <lineage>
        <taxon>Eukaryota</taxon>
        <taxon>Metazoa</taxon>
        <taxon>Ecdysozoa</taxon>
        <taxon>Nematoda</taxon>
        <taxon>Chromadorea</taxon>
        <taxon>Rhabditida</taxon>
        <taxon>Tylenchina</taxon>
        <taxon>Cephalobomorpha</taxon>
        <taxon>Cephaloboidea</taxon>
        <taxon>Cephalobidae</taxon>
        <taxon>Acrobeloides</taxon>
    </lineage>
</organism>
<evidence type="ECO:0000313" key="1">
    <source>
        <dbReference type="Proteomes" id="UP000887540"/>
    </source>
</evidence>
<accession>A0A914CM81</accession>
<dbReference type="Proteomes" id="UP000887540">
    <property type="component" value="Unplaced"/>
</dbReference>